<evidence type="ECO:0000256" key="3">
    <source>
        <dbReference type="ARBA" id="ARBA00022692"/>
    </source>
</evidence>
<evidence type="ECO:0000256" key="2">
    <source>
        <dbReference type="ARBA" id="ARBA00022475"/>
    </source>
</evidence>
<comment type="subcellular location">
    <subcellularLocation>
        <location evidence="1">Cell membrane</location>
        <topology evidence="1">Multi-pass membrane protein</topology>
    </subcellularLocation>
</comment>
<evidence type="ECO:0000256" key="1">
    <source>
        <dbReference type="ARBA" id="ARBA00004651"/>
    </source>
</evidence>
<dbReference type="InterPro" id="IPR011701">
    <property type="entry name" value="MFS"/>
</dbReference>
<evidence type="ECO:0000256" key="4">
    <source>
        <dbReference type="ARBA" id="ARBA00022989"/>
    </source>
</evidence>
<sequence length="414" mass="41756">MGSTTPTTPPARTPETGRSSTLRTLLCAEVLSMTGSQLSAVALPWFALQSTGSPAAMSKVMAAQMVAVALFGLLGATLAGRLGPRKVLVFSDAARGPLIALVPILHAAGLLTMPVFMVLLFAVGSFFAPYVASQQAVLPALVGDDEALLSKANARLQGATRLTILLGPPAAGLLIAVMGAPAVLLLDALSFTASALLLRRGLPRGLPLAPAPRRGRLRDSLAVLVKDKLLGRWTLAQILGESAWQALFALIPVFVLLRHGSSALSGVLLGAFGGGALLGTLLVGRALRRMSSMRLAVLGRAGQGIAFLALMLPLGPASLAVFLAVVGLLNGLSNAPMVAIRTAAIPAPLRSATLTVIAAGGLCGGTLGLAAVGTAVESAGLARTFAALALVQACGAVLFLTGAAAASRSKPTTA</sequence>
<feature type="transmembrane region" description="Helical" evidence="6">
    <location>
        <begin position="263"/>
        <end position="283"/>
    </location>
</feature>
<dbReference type="PANTHER" id="PTHR23513:SF6">
    <property type="entry name" value="MAJOR FACILITATOR SUPERFAMILY ASSOCIATED DOMAIN-CONTAINING PROTEIN"/>
    <property type="match status" value="1"/>
</dbReference>
<accession>A0ABN1AA38</accession>
<evidence type="ECO:0000256" key="5">
    <source>
        <dbReference type="ARBA" id="ARBA00023136"/>
    </source>
</evidence>
<keyword evidence="2" id="KW-1003">Cell membrane</keyword>
<feature type="transmembrane region" description="Helical" evidence="6">
    <location>
        <begin position="238"/>
        <end position="257"/>
    </location>
</feature>
<comment type="caution">
    <text evidence="8">The sequence shown here is derived from an EMBL/GenBank/DDBJ whole genome shotgun (WGS) entry which is preliminary data.</text>
</comment>
<evidence type="ECO:0000259" key="7">
    <source>
        <dbReference type="PROSITE" id="PS50850"/>
    </source>
</evidence>
<dbReference type="SUPFAM" id="SSF103473">
    <property type="entry name" value="MFS general substrate transporter"/>
    <property type="match status" value="1"/>
</dbReference>
<dbReference type="Proteomes" id="UP001499895">
    <property type="component" value="Unassembled WGS sequence"/>
</dbReference>
<evidence type="ECO:0000313" key="9">
    <source>
        <dbReference type="Proteomes" id="UP001499895"/>
    </source>
</evidence>
<dbReference type="PROSITE" id="PS50850">
    <property type="entry name" value="MFS"/>
    <property type="match status" value="1"/>
</dbReference>
<evidence type="ECO:0000313" key="8">
    <source>
        <dbReference type="EMBL" id="GAA0471389.1"/>
    </source>
</evidence>
<proteinExistence type="predicted"/>
<keyword evidence="4 6" id="KW-1133">Transmembrane helix</keyword>
<keyword evidence="5 6" id="KW-0472">Membrane</keyword>
<feature type="transmembrane region" description="Helical" evidence="6">
    <location>
        <begin position="60"/>
        <end position="79"/>
    </location>
</feature>
<feature type="domain" description="Major facilitator superfamily (MFS) profile" evidence="7">
    <location>
        <begin position="21"/>
        <end position="407"/>
    </location>
</feature>
<name>A0ABN1AA38_9ACTN</name>
<evidence type="ECO:0000256" key="6">
    <source>
        <dbReference type="SAM" id="Phobius"/>
    </source>
</evidence>
<dbReference type="RefSeq" id="WP_344091917.1">
    <property type="nucleotide sequence ID" value="NZ_BAAAHB010000039.1"/>
</dbReference>
<feature type="transmembrane region" description="Helical" evidence="6">
    <location>
        <begin position="170"/>
        <end position="198"/>
    </location>
</feature>
<organism evidence="8 9">
    <name type="scientific">Streptomyces stramineus</name>
    <dbReference type="NCBI Taxonomy" id="173861"/>
    <lineage>
        <taxon>Bacteria</taxon>
        <taxon>Bacillati</taxon>
        <taxon>Actinomycetota</taxon>
        <taxon>Actinomycetes</taxon>
        <taxon>Kitasatosporales</taxon>
        <taxon>Streptomycetaceae</taxon>
        <taxon>Streptomyces</taxon>
    </lineage>
</organism>
<dbReference type="CDD" id="cd06173">
    <property type="entry name" value="MFS_MefA_like"/>
    <property type="match status" value="1"/>
</dbReference>
<dbReference type="EMBL" id="BAAAHB010000039">
    <property type="protein sequence ID" value="GAA0471389.1"/>
    <property type="molecule type" value="Genomic_DNA"/>
</dbReference>
<gene>
    <name evidence="8" type="ORF">GCM10009544_36810</name>
</gene>
<dbReference type="PANTHER" id="PTHR23513">
    <property type="entry name" value="INTEGRAL MEMBRANE EFFLUX PROTEIN-RELATED"/>
    <property type="match status" value="1"/>
</dbReference>
<dbReference type="Pfam" id="PF07690">
    <property type="entry name" value="MFS_1"/>
    <property type="match status" value="1"/>
</dbReference>
<reference evidence="8 9" key="1">
    <citation type="journal article" date="2019" name="Int. J. Syst. Evol. Microbiol.">
        <title>The Global Catalogue of Microorganisms (GCM) 10K type strain sequencing project: providing services to taxonomists for standard genome sequencing and annotation.</title>
        <authorList>
            <consortium name="The Broad Institute Genomics Platform"/>
            <consortium name="The Broad Institute Genome Sequencing Center for Infectious Disease"/>
            <person name="Wu L."/>
            <person name="Ma J."/>
        </authorList>
    </citation>
    <scope>NUCLEOTIDE SEQUENCE [LARGE SCALE GENOMIC DNA]</scope>
    <source>
        <strain evidence="8 9">JCM 10649</strain>
    </source>
</reference>
<feature type="transmembrane region" description="Helical" evidence="6">
    <location>
        <begin position="352"/>
        <end position="373"/>
    </location>
</feature>
<feature type="transmembrane region" description="Helical" evidence="6">
    <location>
        <begin position="100"/>
        <end position="128"/>
    </location>
</feature>
<keyword evidence="3 6" id="KW-0812">Transmembrane</keyword>
<dbReference type="InterPro" id="IPR020846">
    <property type="entry name" value="MFS_dom"/>
</dbReference>
<dbReference type="Gene3D" id="1.20.1250.20">
    <property type="entry name" value="MFS general substrate transporter like domains"/>
    <property type="match status" value="1"/>
</dbReference>
<dbReference type="InterPro" id="IPR036259">
    <property type="entry name" value="MFS_trans_sf"/>
</dbReference>
<protein>
    <submittedName>
        <fullName evidence="8">MFS transporter</fullName>
    </submittedName>
</protein>
<feature type="transmembrane region" description="Helical" evidence="6">
    <location>
        <begin position="385"/>
        <end position="406"/>
    </location>
</feature>
<keyword evidence="9" id="KW-1185">Reference proteome</keyword>